<dbReference type="InterPro" id="IPR011990">
    <property type="entry name" value="TPR-like_helical_dom_sf"/>
</dbReference>
<evidence type="ECO:0000313" key="1">
    <source>
        <dbReference type="EMBL" id="VAX34436.1"/>
    </source>
</evidence>
<dbReference type="CDD" id="cd02440">
    <property type="entry name" value="AdoMet_MTases"/>
    <property type="match status" value="1"/>
</dbReference>
<dbReference type="AlphaFoldDB" id="A0A3B1CV12"/>
<sequence length="275" mass="31074">LLGGRLLEKGAIEVVGIEFSPDVCEKAERNLTEVICGDIEEINLPFDEGYFDCMILADILEHLKDPLSTLKKLRKHLSDSGCVVASIPNVRYHGIINMLVEGHWKYEDCGILDRTHLRFFTKNEIESLFKEAEFEITGITANIDPAYNSLSDPLSGEISFGRVSLSGLAPEELRDLFVFQYLLKAQKTGVEVQRLNDAVKTAVEEDNPDEARKALEEYLALHPADTDVLFRYAEVCWKLGLVDKAGESLEKILIFEPDREDALELRKIVEKTCRE</sequence>
<dbReference type="SUPFAM" id="SSF53335">
    <property type="entry name" value="S-adenosyl-L-methionine-dependent methyltransferases"/>
    <property type="match status" value="1"/>
</dbReference>
<protein>
    <submittedName>
        <fullName evidence="1">Uncharacterized protein</fullName>
    </submittedName>
</protein>
<dbReference type="SUPFAM" id="SSF48452">
    <property type="entry name" value="TPR-like"/>
    <property type="match status" value="1"/>
</dbReference>
<proteinExistence type="predicted"/>
<reference evidence="1" key="1">
    <citation type="submission" date="2018-06" db="EMBL/GenBank/DDBJ databases">
        <authorList>
            <person name="Zhirakovskaya E."/>
        </authorList>
    </citation>
    <scope>NUCLEOTIDE SEQUENCE</scope>
</reference>
<dbReference type="PANTHER" id="PTHR43861">
    <property type="entry name" value="TRANS-ACONITATE 2-METHYLTRANSFERASE-RELATED"/>
    <property type="match status" value="1"/>
</dbReference>
<feature type="non-terminal residue" evidence="1">
    <location>
        <position position="1"/>
    </location>
</feature>
<dbReference type="Pfam" id="PF13489">
    <property type="entry name" value="Methyltransf_23"/>
    <property type="match status" value="1"/>
</dbReference>
<dbReference type="Gene3D" id="1.25.40.10">
    <property type="entry name" value="Tetratricopeptide repeat domain"/>
    <property type="match status" value="1"/>
</dbReference>
<dbReference type="Pfam" id="PF14559">
    <property type="entry name" value="TPR_19"/>
    <property type="match status" value="1"/>
</dbReference>
<gene>
    <name evidence="1" type="ORF">MNBD_NITROSPIRAE03-517</name>
</gene>
<dbReference type="Gene3D" id="3.40.50.150">
    <property type="entry name" value="Vaccinia Virus protein VP39"/>
    <property type="match status" value="1"/>
</dbReference>
<organism evidence="1">
    <name type="scientific">hydrothermal vent metagenome</name>
    <dbReference type="NCBI Taxonomy" id="652676"/>
    <lineage>
        <taxon>unclassified sequences</taxon>
        <taxon>metagenomes</taxon>
        <taxon>ecological metagenomes</taxon>
    </lineage>
</organism>
<dbReference type="EMBL" id="UOGI01000316">
    <property type="protein sequence ID" value="VAX34436.1"/>
    <property type="molecule type" value="Genomic_DNA"/>
</dbReference>
<name>A0A3B1CV12_9ZZZZ</name>
<accession>A0A3B1CV12</accession>
<dbReference type="InterPro" id="IPR029063">
    <property type="entry name" value="SAM-dependent_MTases_sf"/>
</dbReference>